<evidence type="ECO:0000313" key="1">
    <source>
        <dbReference type="EMBL" id="QJA79197.1"/>
    </source>
</evidence>
<dbReference type="EMBL" id="MT142996">
    <property type="protein sequence ID" value="QJA91559.1"/>
    <property type="molecule type" value="Genomic_DNA"/>
</dbReference>
<organism evidence="2">
    <name type="scientific">viral metagenome</name>
    <dbReference type="NCBI Taxonomy" id="1070528"/>
    <lineage>
        <taxon>unclassified sequences</taxon>
        <taxon>metagenomes</taxon>
        <taxon>organismal metagenomes</taxon>
    </lineage>
</organism>
<protein>
    <submittedName>
        <fullName evidence="2">Uncharacterized protein</fullName>
    </submittedName>
</protein>
<evidence type="ECO:0000313" key="2">
    <source>
        <dbReference type="EMBL" id="QJA91559.1"/>
    </source>
</evidence>
<reference evidence="2" key="1">
    <citation type="submission" date="2020-03" db="EMBL/GenBank/DDBJ databases">
        <title>The deep terrestrial virosphere.</title>
        <authorList>
            <person name="Holmfeldt K."/>
            <person name="Nilsson E."/>
            <person name="Simone D."/>
            <person name="Lopez-Fernandez M."/>
            <person name="Wu X."/>
            <person name="de Brujin I."/>
            <person name="Lundin D."/>
            <person name="Andersson A."/>
            <person name="Bertilsson S."/>
            <person name="Dopson M."/>
        </authorList>
    </citation>
    <scope>NUCLEOTIDE SEQUENCE</scope>
    <source>
        <strain evidence="1">MM415A00936</strain>
        <strain evidence="2">MM415B03338</strain>
    </source>
</reference>
<proteinExistence type="predicted"/>
<name>A0A6M3LB30_9ZZZZ</name>
<dbReference type="EMBL" id="MT142371">
    <property type="protein sequence ID" value="QJA79197.1"/>
    <property type="molecule type" value="Genomic_DNA"/>
</dbReference>
<gene>
    <name evidence="1" type="ORF">MM415A00936_0007</name>
    <name evidence="2" type="ORF">MM415B03338_0003</name>
</gene>
<sequence length="238" mass="27436">MYKSITIKKLNEGFLIIDNENEYAVSEFRLVKKIKALLEITDIHTRKLDVRPAKNKIETTVEVKTEQETPAFVLKECEFPTEPTGYQVMTSGKMHWGVSKENEVRIRRDGYDLNIHIRLEDLKYLYENPTAAPGIIKTFGKETTQNKATVLRMFVREVTFDQITFHEPALLKKENKAEEPEPKGQEDGCCDDVTFEECANNNPENCKFCIDQSRFEDKKKITKQKPGKPLLKASMGVQ</sequence>
<accession>A0A6M3LB30</accession>
<dbReference type="AlphaFoldDB" id="A0A6M3LB30"/>